<evidence type="ECO:0000256" key="2">
    <source>
        <dbReference type="ARBA" id="ARBA00022679"/>
    </source>
</evidence>
<name>A0AAD6ZBL9_9AGAR</name>
<comment type="pathway">
    <text evidence="1">Secondary metabolite biosynthesis.</text>
</comment>
<protein>
    <submittedName>
        <fullName evidence="5">Uncharacterized protein</fullName>
    </submittedName>
</protein>
<dbReference type="AlphaFoldDB" id="A0AAD6ZBL9"/>
<sequence length="110" mass="12122">VGGEGLQFLASQTGISDADELKKHVLAIQAKAYQVIAYPCIRIFGFTKLRMAGLPAYSQIKTLLHERPEAILLDLGCCFGTDIRKMAADGFPVQNLVACDLYRGMFTKLR</sequence>
<reference evidence="5" key="1">
    <citation type="submission" date="2023-03" db="EMBL/GenBank/DDBJ databases">
        <title>Massive genome expansion in bonnet fungi (Mycena s.s.) driven by repeated elements and novel gene families across ecological guilds.</title>
        <authorList>
            <consortium name="Lawrence Berkeley National Laboratory"/>
            <person name="Harder C.B."/>
            <person name="Miyauchi S."/>
            <person name="Viragh M."/>
            <person name="Kuo A."/>
            <person name="Thoen E."/>
            <person name="Andreopoulos B."/>
            <person name="Lu D."/>
            <person name="Skrede I."/>
            <person name="Drula E."/>
            <person name="Henrissat B."/>
            <person name="Morin E."/>
            <person name="Kohler A."/>
            <person name="Barry K."/>
            <person name="LaButti K."/>
            <person name="Morin E."/>
            <person name="Salamov A."/>
            <person name="Lipzen A."/>
            <person name="Mereny Z."/>
            <person name="Hegedus B."/>
            <person name="Baldrian P."/>
            <person name="Stursova M."/>
            <person name="Weitz H."/>
            <person name="Taylor A."/>
            <person name="Grigoriev I.V."/>
            <person name="Nagy L.G."/>
            <person name="Martin F."/>
            <person name="Kauserud H."/>
        </authorList>
    </citation>
    <scope>NUCLEOTIDE SEQUENCE</scope>
    <source>
        <strain evidence="5">CBHHK002</strain>
    </source>
</reference>
<gene>
    <name evidence="5" type="ORF">DFH08DRAFT_715882</name>
</gene>
<organism evidence="5 6">
    <name type="scientific">Mycena albidolilacea</name>
    <dbReference type="NCBI Taxonomy" id="1033008"/>
    <lineage>
        <taxon>Eukaryota</taxon>
        <taxon>Fungi</taxon>
        <taxon>Dikarya</taxon>
        <taxon>Basidiomycota</taxon>
        <taxon>Agaricomycotina</taxon>
        <taxon>Agaricomycetes</taxon>
        <taxon>Agaricomycetidae</taxon>
        <taxon>Agaricales</taxon>
        <taxon>Marasmiineae</taxon>
        <taxon>Mycenaceae</taxon>
        <taxon>Mycena</taxon>
    </lineage>
</organism>
<comment type="similarity">
    <text evidence="4">Belongs to the class I-like SAM-binding methyltransferase superfamily.</text>
</comment>
<keyword evidence="3" id="KW-0949">S-adenosyl-L-methionine</keyword>
<keyword evidence="6" id="KW-1185">Reference proteome</keyword>
<accession>A0AAD6ZBL9</accession>
<proteinExistence type="inferred from homology"/>
<dbReference type="PANTHER" id="PTHR35897">
    <property type="entry name" value="METHYLTRANSFERASE AUSD"/>
    <property type="match status" value="1"/>
</dbReference>
<evidence type="ECO:0000256" key="3">
    <source>
        <dbReference type="ARBA" id="ARBA00022691"/>
    </source>
</evidence>
<evidence type="ECO:0000313" key="5">
    <source>
        <dbReference type="EMBL" id="KAJ7315096.1"/>
    </source>
</evidence>
<evidence type="ECO:0000256" key="4">
    <source>
        <dbReference type="ARBA" id="ARBA00038314"/>
    </source>
</evidence>
<dbReference type="EMBL" id="JARIHO010000063">
    <property type="protein sequence ID" value="KAJ7315096.1"/>
    <property type="molecule type" value="Genomic_DNA"/>
</dbReference>
<dbReference type="SUPFAM" id="SSF53335">
    <property type="entry name" value="S-adenosyl-L-methionine-dependent methyltransferases"/>
    <property type="match status" value="1"/>
</dbReference>
<dbReference type="GO" id="GO:0016740">
    <property type="term" value="F:transferase activity"/>
    <property type="evidence" value="ECO:0007669"/>
    <property type="project" value="UniProtKB-KW"/>
</dbReference>
<dbReference type="InterPro" id="IPR051654">
    <property type="entry name" value="Meroterpenoid_MTases"/>
</dbReference>
<dbReference type="Proteomes" id="UP001218218">
    <property type="component" value="Unassembled WGS sequence"/>
</dbReference>
<keyword evidence="2" id="KW-0808">Transferase</keyword>
<evidence type="ECO:0000313" key="6">
    <source>
        <dbReference type="Proteomes" id="UP001218218"/>
    </source>
</evidence>
<dbReference type="PANTHER" id="PTHR35897:SF1">
    <property type="entry name" value="METHYLTRANSFERASE AUSD"/>
    <property type="match status" value="1"/>
</dbReference>
<comment type="caution">
    <text evidence="5">The sequence shown here is derived from an EMBL/GenBank/DDBJ whole genome shotgun (WGS) entry which is preliminary data.</text>
</comment>
<evidence type="ECO:0000256" key="1">
    <source>
        <dbReference type="ARBA" id="ARBA00005179"/>
    </source>
</evidence>
<dbReference type="InterPro" id="IPR029063">
    <property type="entry name" value="SAM-dependent_MTases_sf"/>
</dbReference>
<feature type="non-terminal residue" evidence="5">
    <location>
        <position position="1"/>
    </location>
</feature>